<dbReference type="GeneID" id="5492497"/>
<sequence>MRFLLRDWHCYMFKVRRYRKNKVDRFKMRNYFWREYLGYREDDKPSEAEEVEREIVIREWLHKILWTHGKALRDFGEMIFEGTGDQGKILNQRMNELLQDINDVMKDLRESSFKEKARMKLQDAKIMGLLKRHYVLYSQIINPSFDFQEEDDMEKY</sequence>
<evidence type="ECO:0000313" key="2">
    <source>
        <dbReference type="Proteomes" id="UP000001312"/>
    </source>
</evidence>
<dbReference type="EMBL" id="CH476623">
    <property type="protein sequence ID" value="EDN99563.1"/>
    <property type="molecule type" value="Genomic_DNA"/>
</dbReference>
<dbReference type="AlphaFoldDB" id="A7EAT5"/>
<dbReference type="Proteomes" id="UP000001312">
    <property type="component" value="Unassembled WGS sequence"/>
</dbReference>
<gene>
    <name evidence="1" type="ORF">SS1G_02417</name>
</gene>
<dbReference type="RefSeq" id="XP_001596201.1">
    <property type="nucleotide sequence ID" value="XM_001596151.1"/>
</dbReference>
<reference evidence="2" key="1">
    <citation type="journal article" date="2011" name="PLoS Genet.">
        <title>Genomic analysis of the necrotrophic fungal pathogens Sclerotinia sclerotiorum and Botrytis cinerea.</title>
        <authorList>
            <person name="Amselem J."/>
            <person name="Cuomo C.A."/>
            <person name="van Kan J.A."/>
            <person name="Viaud M."/>
            <person name="Benito E.P."/>
            <person name="Couloux A."/>
            <person name="Coutinho P.M."/>
            <person name="de Vries R.P."/>
            <person name="Dyer P.S."/>
            <person name="Fillinger S."/>
            <person name="Fournier E."/>
            <person name="Gout L."/>
            <person name="Hahn M."/>
            <person name="Kohn L."/>
            <person name="Lapalu N."/>
            <person name="Plummer K.M."/>
            <person name="Pradier J.M."/>
            <person name="Quevillon E."/>
            <person name="Sharon A."/>
            <person name="Simon A."/>
            <person name="ten Have A."/>
            <person name="Tudzynski B."/>
            <person name="Tudzynski P."/>
            <person name="Wincker P."/>
            <person name="Andrew M."/>
            <person name="Anthouard V."/>
            <person name="Beever R.E."/>
            <person name="Beffa R."/>
            <person name="Benoit I."/>
            <person name="Bouzid O."/>
            <person name="Brault B."/>
            <person name="Chen Z."/>
            <person name="Choquer M."/>
            <person name="Collemare J."/>
            <person name="Cotton P."/>
            <person name="Danchin E.G."/>
            <person name="Da Silva C."/>
            <person name="Gautier A."/>
            <person name="Giraud C."/>
            <person name="Giraud T."/>
            <person name="Gonzalez C."/>
            <person name="Grossetete S."/>
            <person name="Guldener U."/>
            <person name="Henrissat B."/>
            <person name="Howlett B.J."/>
            <person name="Kodira C."/>
            <person name="Kretschmer M."/>
            <person name="Lappartient A."/>
            <person name="Leroch M."/>
            <person name="Levis C."/>
            <person name="Mauceli E."/>
            <person name="Neuveglise C."/>
            <person name="Oeser B."/>
            <person name="Pearson M."/>
            <person name="Poulain J."/>
            <person name="Poussereau N."/>
            <person name="Quesneville H."/>
            <person name="Rascle C."/>
            <person name="Schumacher J."/>
            <person name="Segurens B."/>
            <person name="Sexton A."/>
            <person name="Silva E."/>
            <person name="Sirven C."/>
            <person name="Soanes D.M."/>
            <person name="Talbot N.J."/>
            <person name="Templeton M."/>
            <person name="Yandava C."/>
            <person name="Yarden O."/>
            <person name="Zeng Q."/>
            <person name="Rollins J.A."/>
            <person name="Lebrun M.H."/>
            <person name="Dickman M."/>
        </authorList>
    </citation>
    <scope>NUCLEOTIDE SEQUENCE [LARGE SCALE GENOMIC DNA]</scope>
    <source>
        <strain evidence="2">ATCC 18683 / 1980 / Ss-1</strain>
    </source>
</reference>
<evidence type="ECO:0000313" key="1">
    <source>
        <dbReference type="EMBL" id="EDN99563.1"/>
    </source>
</evidence>
<keyword evidence="2" id="KW-1185">Reference proteome</keyword>
<name>A7EAT5_SCLS1</name>
<accession>A7EAT5</accession>
<protein>
    <submittedName>
        <fullName evidence="1">Uncharacterized protein</fullName>
    </submittedName>
</protein>
<organism evidence="1 2">
    <name type="scientific">Sclerotinia sclerotiorum (strain ATCC 18683 / 1980 / Ss-1)</name>
    <name type="common">White mold</name>
    <name type="synonym">Whetzelinia sclerotiorum</name>
    <dbReference type="NCBI Taxonomy" id="665079"/>
    <lineage>
        <taxon>Eukaryota</taxon>
        <taxon>Fungi</taxon>
        <taxon>Dikarya</taxon>
        <taxon>Ascomycota</taxon>
        <taxon>Pezizomycotina</taxon>
        <taxon>Leotiomycetes</taxon>
        <taxon>Helotiales</taxon>
        <taxon>Sclerotiniaceae</taxon>
        <taxon>Sclerotinia</taxon>
    </lineage>
</organism>
<dbReference type="InParanoid" id="A7EAT5"/>
<dbReference type="KEGG" id="ssl:SS1G_02417"/>
<dbReference type="HOGENOM" id="CLU_1687741_0_0_1"/>
<proteinExistence type="predicted"/>